<keyword evidence="2 5" id="KW-0812">Transmembrane</keyword>
<protein>
    <submittedName>
        <fullName evidence="6">DUF4870 domain-containing protein</fullName>
    </submittedName>
</protein>
<reference evidence="6 7" key="1">
    <citation type="submission" date="2018-10" db="EMBL/GenBank/DDBJ databases">
        <title>Phylogenomics of Brevibacillus.</title>
        <authorList>
            <person name="Dunlap C."/>
        </authorList>
    </citation>
    <scope>NUCLEOTIDE SEQUENCE [LARGE SCALE GENOMIC DNA]</scope>
    <source>
        <strain evidence="6 7">JCM 15085</strain>
    </source>
</reference>
<evidence type="ECO:0000313" key="7">
    <source>
        <dbReference type="Proteomes" id="UP000281915"/>
    </source>
</evidence>
<feature type="transmembrane region" description="Helical" evidence="5">
    <location>
        <begin position="20"/>
        <end position="42"/>
    </location>
</feature>
<feature type="transmembrane region" description="Helical" evidence="5">
    <location>
        <begin position="66"/>
        <end position="99"/>
    </location>
</feature>
<dbReference type="Pfam" id="PF09685">
    <property type="entry name" value="MamF_MmsF"/>
    <property type="match status" value="1"/>
</dbReference>
<accession>A0A3M8CU12</accession>
<evidence type="ECO:0000256" key="1">
    <source>
        <dbReference type="ARBA" id="ARBA00004141"/>
    </source>
</evidence>
<dbReference type="RefSeq" id="WP_122913215.1">
    <property type="nucleotide sequence ID" value="NZ_RHHT01000019.1"/>
</dbReference>
<evidence type="ECO:0000313" key="6">
    <source>
        <dbReference type="EMBL" id="RNB79286.1"/>
    </source>
</evidence>
<dbReference type="Proteomes" id="UP000281915">
    <property type="component" value="Unassembled WGS sequence"/>
</dbReference>
<evidence type="ECO:0000256" key="4">
    <source>
        <dbReference type="ARBA" id="ARBA00023136"/>
    </source>
</evidence>
<evidence type="ECO:0000256" key="5">
    <source>
        <dbReference type="SAM" id="Phobius"/>
    </source>
</evidence>
<comment type="subcellular location">
    <subcellularLocation>
        <location evidence="1">Membrane</location>
        <topology evidence="1">Multi-pass membrane protein</topology>
    </subcellularLocation>
</comment>
<evidence type="ECO:0000256" key="2">
    <source>
        <dbReference type="ARBA" id="ARBA00022692"/>
    </source>
</evidence>
<keyword evidence="4 5" id="KW-0472">Membrane</keyword>
<proteinExistence type="predicted"/>
<sequence>MNEYLASSKEDRTWAMVAHLSTLSGSFIPLGNVFGPLIIWLIKREGSPFVDAHGKEALNFNLSITIYAAISTVLIFILIGAVLLFGLFVLWIVCMILACIKANEGKMYRYPLTIRFIK</sequence>
<name>A0A3M8CU12_9BACL</name>
<comment type="caution">
    <text evidence="6">The sequence shown here is derived from an EMBL/GenBank/DDBJ whole genome shotgun (WGS) entry which is preliminary data.</text>
</comment>
<organism evidence="6 7">
    <name type="scientific">Brevibacillus panacihumi</name>
    <dbReference type="NCBI Taxonomy" id="497735"/>
    <lineage>
        <taxon>Bacteria</taxon>
        <taxon>Bacillati</taxon>
        <taxon>Bacillota</taxon>
        <taxon>Bacilli</taxon>
        <taxon>Bacillales</taxon>
        <taxon>Paenibacillaceae</taxon>
        <taxon>Brevibacillus</taxon>
    </lineage>
</organism>
<evidence type="ECO:0000256" key="3">
    <source>
        <dbReference type="ARBA" id="ARBA00022989"/>
    </source>
</evidence>
<dbReference type="EMBL" id="RHHT01000019">
    <property type="protein sequence ID" value="RNB79286.1"/>
    <property type="molecule type" value="Genomic_DNA"/>
</dbReference>
<dbReference type="InterPro" id="IPR019109">
    <property type="entry name" value="MamF_MmsF"/>
</dbReference>
<keyword evidence="3 5" id="KW-1133">Transmembrane helix</keyword>
<dbReference type="AlphaFoldDB" id="A0A3M8CU12"/>
<gene>
    <name evidence="6" type="ORF">EDM58_09925</name>
</gene>